<reference evidence="1" key="1">
    <citation type="submission" date="2020-11" db="EMBL/GenBank/DDBJ databases">
        <title>Kefir isolates.</title>
        <authorList>
            <person name="Marcisauskas S."/>
            <person name="Kim Y."/>
            <person name="Blasche S."/>
        </authorList>
    </citation>
    <scope>NUCLEOTIDE SEQUENCE</scope>
    <source>
        <strain evidence="1">Olga-1</strain>
    </source>
</reference>
<evidence type="ECO:0000313" key="1">
    <source>
        <dbReference type="EMBL" id="KAG0690670.1"/>
    </source>
</evidence>
<evidence type="ECO:0000313" key="2">
    <source>
        <dbReference type="Proteomes" id="UP000697127"/>
    </source>
</evidence>
<name>A0A9P6WPD3_9ASCO</name>
<keyword evidence="2" id="KW-1185">Reference proteome</keyword>
<protein>
    <submittedName>
        <fullName evidence="1">Uncharacterized protein</fullName>
    </submittedName>
</protein>
<dbReference type="AlphaFoldDB" id="A0A9P6WPD3"/>
<dbReference type="Proteomes" id="UP000697127">
    <property type="component" value="Unassembled WGS sequence"/>
</dbReference>
<accession>A0A9P6WPD3</accession>
<comment type="caution">
    <text evidence="1">The sequence shown here is derived from an EMBL/GenBank/DDBJ whole genome shotgun (WGS) entry which is preliminary data.</text>
</comment>
<gene>
    <name evidence="1" type="ORF">C6P40_002033</name>
</gene>
<dbReference type="EMBL" id="PUHW01000023">
    <property type="protein sequence ID" value="KAG0690670.1"/>
    <property type="molecule type" value="Genomic_DNA"/>
</dbReference>
<sequence length="212" mass="25026">MQDIKIANRNSSKSWQKSVSMRAYYTMIFFSEYKSQLHLSYTFSNLHLETAIDDVESTRNEFKRKHGLNDVSDSEFKIQFFNRLEVHGTTVNVGKRDQPYAKVKINQAWNFIKIFKMIRVGRDDKFSIYIKYKDIKVKRTWRKGCATNMEYCTRLSVEVEYENVNWMEINNSIGLYGVSSYSPQIDTAKKITSNEILLFDFNPSFSEVQNYS</sequence>
<organism evidence="1 2">
    <name type="scientific">Pichia californica</name>
    <dbReference type="NCBI Taxonomy" id="460514"/>
    <lineage>
        <taxon>Eukaryota</taxon>
        <taxon>Fungi</taxon>
        <taxon>Dikarya</taxon>
        <taxon>Ascomycota</taxon>
        <taxon>Saccharomycotina</taxon>
        <taxon>Pichiomycetes</taxon>
        <taxon>Pichiales</taxon>
        <taxon>Pichiaceae</taxon>
        <taxon>Pichia</taxon>
    </lineage>
</organism>
<proteinExistence type="predicted"/>